<dbReference type="AlphaFoldDB" id="A0A1M4XIA6"/>
<reference evidence="1 2" key="1">
    <citation type="submission" date="2016-11" db="EMBL/GenBank/DDBJ databases">
        <authorList>
            <person name="Jaros S."/>
            <person name="Januszkiewicz K."/>
            <person name="Wedrychowicz H."/>
        </authorList>
    </citation>
    <scope>NUCLEOTIDE SEQUENCE [LARGE SCALE GENOMIC DNA]</scope>
    <source>
        <strain evidence="1 2">DSM 21986</strain>
    </source>
</reference>
<dbReference type="STRING" id="1194090.SAMN05443144_104138"/>
<accession>A0A1M4XIA6</accession>
<dbReference type="Proteomes" id="UP000184041">
    <property type="component" value="Unassembled WGS sequence"/>
</dbReference>
<evidence type="ECO:0000313" key="1">
    <source>
        <dbReference type="EMBL" id="SHE93407.1"/>
    </source>
</evidence>
<dbReference type="OrthoDB" id="1525220at2"/>
<proteinExistence type="predicted"/>
<dbReference type="RefSeq" id="WP_073060228.1">
    <property type="nucleotide sequence ID" value="NZ_FQUS01000004.1"/>
</dbReference>
<name>A0A1M4XIA6_9BACT</name>
<gene>
    <name evidence="1" type="ORF">SAMN05443144_104138</name>
</gene>
<evidence type="ECO:0000313" key="2">
    <source>
        <dbReference type="Proteomes" id="UP000184041"/>
    </source>
</evidence>
<sequence length="63" mass="7778">MERYHWQKIEKILDKALTFDTLAEQELYIREACKDNQSLFLEIRLLIRSIHDAERIHYLEEEE</sequence>
<organism evidence="1 2">
    <name type="scientific">Fodinibius roseus</name>
    <dbReference type="NCBI Taxonomy" id="1194090"/>
    <lineage>
        <taxon>Bacteria</taxon>
        <taxon>Pseudomonadati</taxon>
        <taxon>Balneolota</taxon>
        <taxon>Balneolia</taxon>
        <taxon>Balneolales</taxon>
        <taxon>Balneolaceae</taxon>
        <taxon>Fodinibius</taxon>
    </lineage>
</organism>
<dbReference type="EMBL" id="FQUS01000004">
    <property type="protein sequence ID" value="SHE93407.1"/>
    <property type="molecule type" value="Genomic_DNA"/>
</dbReference>
<keyword evidence="2" id="KW-1185">Reference proteome</keyword>
<protein>
    <submittedName>
        <fullName evidence="1">Uncharacterized protein</fullName>
    </submittedName>
</protein>